<sequence>MKKRKKARSRKKPRRRACPMTSRKESPKGSLLPGISVTLEPPSILVMASGDDTNLPSDKSSPSSPGRTPRSSPTEDSVVADAEAVFRSYVYCRVEQDEAHAAEQEGSAVGAMVAPGAACLTPAMSEIFGIQDSPLSPTAQVGRQLATIGDEITRRYDRQFQQFLCSLQITQENAYDVFREIAMSLIQDGVNWGRILALLAFGYRMAIHVFSKGWHGFFRQITSFFCRFILQNNIAKWIAEHGGWVRLPRGTCYISKSLCTVTNYSCQQFCSMRWSLAFNAQPLSF</sequence>
<dbReference type="InterPro" id="IPR002475">
    <property type="entry name" value="Bcl2-like"/>
</dbReference>
<evidence type="ECO:0000259" key="4">
    <source>
        <dbReference type="SMART" id="SM00337"/>
    </source>
</evidence>
<dbReference type="InterPro" id="IPR026298">
    <property type="entry name" value="Bcl-2_fam"/>
</dbReference>
<keyword evidence="6" id="KW-1185">Reference proteome</keyword>
<feature type="region of interest" description="Disordered" evidence="3">
    <location>
        <begin position="1"/>
        <end position="78"/>
    </location>
</feature>
<dbReference type="Proteomes" id="UP000694388">
    <property type="component" value="Unplaced"/>
</dbReference>
<dbReference type="GO" id="GO:0097192">
    <property type="term" value="P:extrinsic apoptotic signaling pathway in absence of ligand"/>
    <property type="evidence" value="ECO:0007669"/>
    <property type="project" value="TreeGrafter"/>
</dbReference>
<reference evidence="5" key="2">
    <citation type="submission" date="2025-09" db="UniProtKB">
        <authorList>
            <consortium name="Ensembl"/>
        </authorList>
    </citation>
    <scope>IDENTIFICATION</scope>
</reference>
<proteinExistence type="inferred from homology"/>
<feature type="domain" description="Bcl-2 Bcl-2 homology region 1-3" evidence="4">
    <location>
        <begin position="145"/>
        <end position="244"/>
    </location>
</feature>
<feature type="compositionally biased region" description="Basic residues" evidence="3">
    <location>
        <begin position="1"/>
        <end position="17"/>
    </location>
</feature>
<accession>A0A8C4N758</accession>
<dbReference type="GO" id="GO:0008630">
    <property type="term" value="P:intrinsic apoptotic signaling pathway in response to DNA damage"/>
    <property type="evidence" value="ECO:0007669"/>
    <property type="project" value="TreeGrafter"/>
</dbReference>
<dbReference type="SMART" id="SM00337">
    <property type="entry name" value="BCL"/>
    <property type="match status" value="1"/>
</dbReference>
<dbReference type="PANTHER" id="PTHR11256:SF41">
    <property type="entry name" value="BCL-2 HOMOLOGOUS ANTAGONIST_KILLER"/>
    <property type="match status" value="1"/>
</dbReference>
<keyword evidence="2" id="KW-0053">Apoptosis</keyword>
<dbReference type="GO" id="GO:0042981">
    <property type="term" value="P:regulation of apoptotic process"/>
    <property type="evidence" value="ECO:0007669"/>
    <property type="project" value="InterPro"/>
</dbReference>
<dbReference type="SUPFAM" id="SSF56854">
    <property type="entry name" value="Bcl-2 inhibitors of programmed cell death"/>
    <property type="match status" value="1"/>
</dbReference>
<dbReference type="GO" id="GO:0005741">
    <property type="term" value="C:mitochondrial outer membrane"/>
    <property type="evidence" value="ECO:0007669"/>
    <property type="project" value="TreeGrafter"/>
</dbReference>
<evidence type="ECO:0000313" key="5">
    <source>
        <dbReference type="Ensembl" id="ENSEBUP00000003288.1"/>
    </source>
</evidence>
<dbReference type="PROSITE" id="PS50062">
    <property type="entry name" value="BCL2_FAMILY"/>
    <property type="match status" value="1"/>
</dbReference>
<comment type="similarity">
    <text evidence="1">Belongs to the Bcl-2 family.</text>
</comment>
<organism evidence="5 6">
    <name type="scientific">Eptatretus burgeri</name>
    <name type="common">Inshore hagfish</name>
    <dbReference type="NCBI Taxonomy" id="7764"/>
    <lineage>
        <taxon>Eukaryota</taxon>
        <taxon>Metazoa</taxon>
        <taxon>Chordata</taxon>
        <taxon>Craniata</taxon>
        <taxon>Vertebrata</taxon>
        <taxon>Cyclostomata</taxon>
        <taxon>Myxini</taxon>
        <taxon>Myxiniformes</taxon>
        <taxon>Myxinidae</taxon>
        <taxon>Eptatretinae</taxon>
        <taxon>Eptatretus</taxon>
    </lineage>
</organism>
<evidence type="ECO:0000256" key="3">
    <source>
        <dbReference type="SAM" id="MobiDB-lite"/>
    </source>
</evidence>
<dbReference type="GO" id="GO:0001836">
    <property type="term" value="P:release of cytochrome c from mitochondria"/>
    <property type="evidence" value="ECO:0007669"/>
    <property type="project" value="TreeGrafter"/>
</dbReference>
<dbReference type="PRINTS" id="PR01862">
    <property type="entry name" value="BCL2FAMILY"/>
</dbReference>
<dbReference type="Gene3D" id="1.10.437.10">
    <property type="entry name" value="Blc2-like"/>
    <property type="match status" value="1"/>
</dbReference>
<evidence type="ECO:0000256" key="1">
    <source>
        <dbReference type="ARBA" id="ARBA00009458"/>
    </source>
</evidence>
<evidence type="ECO:0000256" key="2">
    <source>
        <dbReference type="ARBA" id="ARBA00022703"/>
    </source>
</evidence>
<dbReference type="InterPro" id="IPR046371">
    <property type="entry name" value="Bcl-2_BH1-3"/>
</dbReference>
<dbReference type="GO" id="GO:0051400">
    <property type="term" value="F:BH domain binding"/>
    <property type="evidence" value="ECO:0007669"/>
    <property type="project" value="TreeGrafter"/>
</dbReference>
<protein>
    <submittedName>
        <fullName evidence="5">BCL2 antagonist/killer 1</fullName>
    </submittedName>
</protein>
<dbReference type="InterPro" id="IPR036834">
    <property type="entry name" value="Bcl-2-like_sf"/>
</dbReference>
<reference evidence="5" key="1">
    <citation type="submission" date="2025-08" db="UniProtKB">
        <authorList>
            <consortium name="Ensembl"/>
        </authorList>
    </citation>
    <scope>IDENTIFICATION</scope>
</reference>
<dbReference type="Pfam" id="PF00452">
    <property type="entry name" value="Bcl-2"/>
    <property type="match status" value="1"/>
</dbReference>
<dbReference type="CDD" id="cd06845">
    <property type="entry name" value="Bcl-2_like"/>
    <property type="match status" value="1"/>
</dbReference>
<evidence type="ECO:0000313" key="6">
    <source>
        <dbReference type="Proteomes" id="UP000694388"/>
    </source>
</evidence>
<dbReference type="GO" id="GO:0015288">
    <property type="term" value="F:porin activity"/>
    <property type="evidence" value="ECO:0007669"/>
    <property type="project" value="TreeGrafter"/>
</dbReference>
<feature type="compositionally biased region" description="Low complexity" evidence="3">
    <location>
        <begin position="60"/>
        <end position="74"/>
    </location>
</feature>
<dbReference type="AlphaFoldDB" id="A0A8C4N758"/>
<dbReference type="Ensembl" id="ENSEBUT00000003655.1">
    <property type="protein sequence ID" value="ENSEBUP00000003288.1"/>
    <property type="gene ID" value="ENSEBUG00000002409.1"/>
</dbReference>
<dbReference type="GeneTree" id="ENSGT01130000278292"/>
<dbReference type="PANTHER" id="PTHR11256">
    <property type="entry name" value="BCL-2 RELATED"/>
    <property type="match status" value="1"/>
</dbReference>
<name>A0A8C4N758_EPTBU</name>